<evidence type="ECO:0000256" key="1">
    <source>
        <dbReference type="SAM" id="MobiDB-lite"/>
    </source>
</evidence>
<organism evidence="2 3">
    <name type="scientific">Aldrovandia affinis</name>
    <dbReference type="NCBI Taxonomy" id="143900"/>
    <lineage>
        <taxon>Eukaryota</taxon>
        <taxon>Metazoa</taxon>
        <taxon>Chordata</taxon>
        <taxon>Craniata</taxon>
        <taxon>Vertebrata</taxon>
        <taxon>Euteleostomi</taxon>
        <taxon>Actinopterygii</taxon>
        <taxon>Neopterygii</taxon>
        <taxon>Teleostei</taxon>
        <taxon>Notacanthiformes</taxon>
        <taxon>Halosauridae</taxon>
        <taxon>Aldrovandia</taxon>
    </lineage>
</organism>
<dbReference type="Proteomes" id="UP001221898">
    <property type="component" value="Unassembled WGS sequence"/>
</dbReference>
<evidence type="ECO:0000313" key="3">
    <source>
        <dbReference type="Proteomes" id="UP001221898"/>
    </source>
</evidence>
<dbReference type="AlphaFoldDB" id="A0AAD7VYP6"/>
<reference evidence="2" key="1">
    <citation type="journal article" date="2023" name="Science">
        <title>Genome structures resolve the early diversification of teleost fishes.</title>
        <authorList>
            <person name="Parey E."/>
            <person name="Louis A."/>
            <person name="Montfort J."/>
            <person name="Bouchez O."/>
            <person name="Roques C."/>
            <person name="Iampietro C."/>
            <person name="Lluch J."/>
            <person name="Castinel A."/>
            <person name="Donnadieu C."/>
            <person name="Desvignes T."/>
            <person name="Floi Bucao C."/>
            <person name="Jouanno E."/>
            <person name="Wen M."/>
            <person name="Mejri S."/>
            <person name="Dirks R."/>
            <person name="Jansen H."/>
            <person name="Henkel C."/>
            <person name="Chen W.J."/>
            <person name="Zahm M."/>
            <person name="Cabau C."/>
            <person name="Klopp C."/>
            <person name="Thompson A.W."/>
            <person name="Robinson-Rechavi M."/>
            <person name="Braasch I."/>
            <person name="Lecointre G."/>
            <person name="Bobe J."/>
            <person name="Postlethwait J.H."/>
            <person name="Berthelot C."/>
            <person name="Roest Crollius H."/>
            <person name="Guiguen Y."/>
        </authorList>
    </citation>
    <scope>NUCLEOTIDE SEQUENCE</scope>
    <source>
        <strain evidence="2">NC1722</strain>
    </source>
</reference>
<keyword evidence="3" id="KW-1185">Reference proteome</keyword>
<feature type="compositionally biased region" description="Low complexity" evidence="1">
    <location>
        <begin position="70"/>
        <end position="83"/>
    </location>
</feature>
<accession>A0AAD7VYP6</accession>
<proteinExistence type="predicted"/>
<feature type="region of interest" description="Disordered" evidence="1">
    <location>
        <begin position="29"/>
        <end position="91"/>
    </location>
</feature>
<comment type="caution">
    <text evidence="2">The sequence shown here is derived from an EMBL/GenBank/DDBJ whole genome shotgun (WGS) entry which is preliminary data.</text>
</comment>
<protein>
    <submittedName>
        <fullName evidence="2">Uncharacterized protein</fullName>
    </submittedName>
</protein>
<evidence type="ECO:0000313" key="2">
    <source>
        <dbReference type="EMBL" id="KAJ8362222.1"/>
    </source>
</evidence>
<gene>
    <name evidence="2" type="ORF">AAFF_G00388510</name>
</gene>
<name>A0AAD7VYP6_9TELE</name>
<feature type="region of interest" description="Disordered" evidence="1">
    <location>
        <begin position="1"/>
        <end position="20"/>
    </location>
</feature>
<dbReference type="EMBL" id="JAINUG010000723">
    <property type="protein sequence ID" value="KAJ8362222.1"/>
    <property type="molecule type" value="Genomic_DNA"/>
</dbReference>
<sequence length="91" mass="9708">MWLRSGRFAPQRCPAPRWTPRSAWACSAGPVRSRRALNRPGRSSTAPAAGPFPRPQFRPAGADALPPSEALLPAGQPLQPGPASHMCHFSA</sequence>